<name>A0A6C0DLP0_9ZZZZ</name>
<evidence type="ECO:0000256" key="1">
    <source>
        <dbReference type="SAM" id="MobiDB-lite"/>
    </source>
</evidence>
<protein>
    <submittedName>
        <fullName evidence="2">Uncharacterized protein</fullName>
    </submittedName>
</protein>
<feature type="region of interest" description="Disordered" evidence="1">
    <location>
        <begin position="1"/>
        <end position="24"/>
    </location>
</feature>
<proteinExistence type="predicted"/>
<reference evidence="2" key="1">
    <citation type="journal article" date="2020" name="Nature">
        <title>Giant virus diversity and host interactions through global metagenomics.</title>
        <authorList>
            <person name="Schulz F."/>
            <person name="Roux S."/>
            <person name="Paez-Espino D."/>
            <person name="Jungbluth S."/>
            <person name="Walsh D.A."/>
            <person name="Denef V.J."/>
            <person name="McMahon K.D."/>
            <person name="Konstantinidis K.T."/>
            <person name="Eloe-Fadrosh E.A."/>
            <person name="Kyrpides N.C."/>
            <person name="Woyke T."/>
        </authorList>
    </citation>
    <scope>NUCLEOTIDE SEQUENCE</scope>
    <source>
        <strain evidence="2">GVMAG-M-3300023174-3</strain>
    </source>
</reference>
<accession>A0A6C0DLP0</accession>
<evidence type="ECO:0000313" key="2">
    <source>
        <dbReference type="EMBL" id="QHT17846.1"/>
    </source>
</evidence>
<feature type="compositionally biased region" description="Polar residues" evidence="1">
    <location>
        <begin position="1"/>
        <end position="19"/>
    </location>
</feature>
<sequence length="129" mass="14596">MSGDNITFEQMPDSSTGILHTSPKVLSDPPKISISLTPDEVDSVVHAVIQNYTNRTNAGFDKYGMPFDRSDMSVIKWMHNAQEELMDNILYIEKIKQLYIHKTRALAVFLEEQHARAEALKKDASESRG</sequence>
<dbReference type="AlphaFoldDB" id="A0A6C0DLP0"/>
<dbReference type="EMBL" id="MN739646">
    <property type="protein sequence ID" value="QHT17846.1"/>
    <property type="molecule type" value="Genomic_DNA"/>
</dbReference>
<organism evidence="2">
    <name type="scientific">viral metagenome</name>
    <dbReference type="NCBI Taxonomy" id="1070528"/>
    <lineage>
        <taxon>unclassified sequences</taxon>
        <taxon>metagenomes</taxon>
        <taxon>organismal metagenomes</taxon>
    </lineage>
</organism>